<dbReference type="InterPro" id="IPR011711">
    <property type="entry name" value="GntR_C"/>
</dbReference>
<name>A0A172TJT3_9BACL</name>
<keyword evidence="3" id="KW-0804">Transcription</keyword>
<keyword evidence="6" id="KW-1185">Reference proteome</keyword>
<dbReference type="GO" id="GO:0003700">
    <property type="term" value="F:DNA-binding transcription factor activity"/>
    <property type="evidence" value="ECO:0007669"/>
    <property type="project" value="InterPro"/>
</dbReference>
<dbReference type="PRINTS" id="PR00035">
    <property type="entry name" value="HTHGNTR"/>
</dbReference>
<dbReference type="SMART" id="SM00345">
    <property type="entry name" value="HTH_GNTR"/>
    <property type="match status" value="1"/>
</dbReference>
<keyword evidence="2" id="KW-0238">DNA-binding</keyword>
<dbReference type="Pfam" id="PF07729">
    <property type="entry name" value="FCD"/>
    <property type="match status" value="1"/>
</dbReference>
<dbReference type="PANTHER" id="PTHR43537:SF5">
    <property type="entry name" value="UXU OPERON TRANSCRIPTIONAL REGULATOR"/>
    <property type="match status" value="1"/>
</dbReference>
<evidence type="ECO:0000313" key="6">
    <source>
        <dbReference type="Proteomes" id="UP000076927"/>
    </source>
</evidence>
<reference evidence="5 6" key="1">
    <citation type="submission" date="2015-01" db="EMBL/GenBank/DDBJ databases">
        <title>Paenibacillus swuensis/DY6/whole genome sequencing.</title>
        <authorList>
            <person name="Kim M.K."/>
            <person name="Srinivasan S."/>
            <person name="Lee J.-J."/>
        </authorList>
    </citation>
    <scope>NUCLEOTIDE SEQUENCE [LARGE SCALE GENOMIC DNA]</scope>
    <source>
        <strain evidence="5 6">DY6</strain>
    </source>
</reference>
<dbReference type="GO" id="GO:0003677">
    <property type="term" value="F:DNA binding"/>
    <property type="evidence" value="ECO:0007669"/>
    <property type="project" value="UniProtKB-KW"/>
</dbReference>
<gene>
    <name evidence="5" type="ORF">SY83_13440</name>
</gene>
<protein>
    <recommendedName>
        <fullName evidence="4">HTH gntR-type domain-containing protein</fullName>
    </recommendedName>
</protein>
<dbReference type="PROSITE" id="PS50949">
    <property type="entry name" value="HTH_GNTR"/>
    <property type="match status" value="1"/>
</dbReference>
<dbReference type="InterPro" id="IPR036390">
    <property type="entry name" value="WH_DNA-bd_sf"/>
</dbReference>
<dbReference type="InterPro" id="IPR000524">
    <property type="entry name" value="Tscrpt_reg_HTH_GntR"/>
</dbReference>
<dbReference type="InterPro" id="IPR008920">
    <property type="entry name" value="TF_FadR/GntR_C"/>
</dbReference>
<keyword evidence="1" id="KW-0805">Transcription regulation</keyword>
<proteinExistence type="predicted"/>
<accession>A0A172TJT3</accession>
<evidence type="ECO:0000256" key="2">
    <source>
        <dbReference type="ARBA" id="ARBA00023125"/>
    </source>
</evidence>
<evidence type="ECO:0000256" key="1">
    <source>
        <dbReference type="ARBA" id="ARBA00023015"/>
    </source>
</evidence>
<dbReference type="SMART" id="SM00895">
    <property type="entry name" value="FCD"/>
    <property type="match status" value="1"/>
</dbReference>
<organism evidence="5 6">
    <name type="scientific">Paenibacillus swuensis</name>
    <dbReference type="NCBI Taxonomy" id="1178515"/>
    <lineage>
        <taxon>Bacteria</taxon>
        <taxon>Bacillati</taxon>
        <taxon>Bacillota</taxon>
        <taxon>Bacilli</taxon>
        <taxon>Bacillales</taxon>
        <taxon>Paenibacillaceae</taxon>
        <taxon>Paenibacillus</taxon>
    </lineage>
</organism>
<dbReference type="AlphaFoldDB" id="A0A172TJT3"/>
<evidence type="ECO:0000313" key="5">
    <source>
        <dbReference type="EMBL" id="ANE47097.1"/>
    </source>
</evidence>
<dbReference type="SUPFAM" id="SSF48008">
    <property type="entry name" value="GntR ligand-binding domain-like"/>
    <property type="match status" value="1"/>
</dbReference>
<dbReference type="Pfam" id="PF00392">
    <property type="entry name" value="GntR"/>
    <property type="match status" value="1"/>
</dbReference>
<dbReference type="Proteomes" id="UP000076927">
    <property type="component" value="Chromosome"/>
</dbReference>
<sequence>MLKQIKPLGAVEAVTKQIMDLIKSGYFKPHEKLPGEMELMEMMNVGRSTIREAKRILSSMNLIESRAGKGCIVKEVSVDSIFNEDMLEMLIRDEEEMLHESRILIESQIAMLALQRATEADLAKMQQCVELLKRAITIGGDVYEPGTAFHKALSEASYNRVMIKIHDLLSSTLVKLQKPGYEQKYDPDKEIQVHQDLVDALKARNKEMLMEALDRHFEYVREISEKR</sequence>
<dbReference type="SUPFAM" id="SSF46785">
    <property type="entry name" value="Winged helix' DNA-binding domain"/>
    <property type="match status" value="1"/>
</dbReference>
<dbReference type="PATRIC" id="fig|1178515.4.peg.2695"/>
<dbReference type="Gene3D" id="1.10.10.10">
    <property type="entry name" value="Winged helix-like DNA-binding domain superfamily/Winged helix DNA-binding domain"/>
    <property type="match status" value="1"/>
</dbReference>
<dbReference type="PANTHER" id="PTHR43537">
    <property type="entry name" value="TRANSCRIPTIONAL REGULATOR, GNTR FAMILY"/>
    <property type="match status" value="1"/>
</dbReference>
<dbReference type="KEGG" id="pswu:SY83_13440"/>
<dbReference type="RefSeq" id="WP_068607273.1">
    <property type="nucleotide sequence ID" value="NZ_CP011388.1"/>
</dbReference>
<evidence type="ECO:0000256" key="3">
    <source>
        <dbReference type="ARBA" id="ARBA00023163"/>
    </source>
</evidence>
<dbReference type="STRING" id="1178515.SY83_13440"/>
<dbReference type="Gene3D" id="1.20.120.530">
    <property type="entry name" value="GntR ligand-binding domain-like"/>
    <property type="match status" value="1"/>
</dbReference>
<evidence type="ECO:0000259" key="4">
    <source>
        <dbReference type="PROSITE" id="PS50949"/>
    </source>
</evidence>
<dbReference type="InterPro" id="IPR036388">
    <property type="entry name" value="WH-like_DNA-bd_sf"/>
</dbReference>
<feature type="domain" description="HTH gntR-type" evidence="4">
    <location>
        <begin position="8"/>
        <end position="76"/>
    </location>
</feature>
<dbReference type="EMBL" id="CP011388">
    <property type="protein sequence ID" value="ANE47097.1"/>
    <property type="molecule type" value="Genomic_DNA"/>
</dbReference>
<dbReference type="CDD" id="cd07377">
    <property type="entry name" value="WHTH_GntR"/>
    <property type="match status" value="1"/>
</dbReference>